<dbReference type="EMBL" id="MDUX01000022">
    <property type="protein sequence ID" value="KAF7599365.1"/>
    <property type="molecule type" value="Genomic_DNA"/>
</dbReference>
<evidence type="ECO:0000256" key="1">
    <source>
        <dbReference type="ARBA" id="ARBA00004442"/>
    </source>
</evidence>
<evidence type="ECO:0000256" key="4">
    <source>
        <dbReference type="SAM" id="SignalP"/>
    </source>
</evidence>
<comment type="caution">
    <text evidence="7">The sequence shown here is derived from an EMBL/GenBank/DDBJ whole genome shotgun (WGS) entry which is preliminary data.</text>
</comment>
<dbReference type="InterPro" id="IPR006664">
    <property type="entry name" value="OMP_bac"/>
</dbReference>
<reference evidence="7 8" key="2">
    <citation type="submission" date="2017-07" db="EMBL/GenBank/DDBJ databases">
        <title>Candidatus Dactylopiibacterium carminicum, a nitrogen-fixing symbiont of the cochineal insect Dactylopius coccus and Dactylopius opuntiae (Hemiptera: Coccoidea: Dactylopiidae).</title>
        <authorList>
            <person name="Vera A."/>
        </authorList>
    </citation>
    <scope>NUCLEOTIDE SEQUENCE [LARGE SCALE GENOMIC DNA]</scope>
    <source>
        <strain evidence="7 8">NFDCM</strain>
    </source>
</reference>
<dbReference type="AlphaFoldDB" id="A0A272ETE3"/>
<dbReference type="InterPro" id="IPR006665">
    <property type="entry name" value="OmpA-like"/>
</dbReference>
<dbReference type="PANTHER" id="PTHR30329:SF17">
    <property type="entry name" value="LIPOPROTEIN YFIB-RELATED"/>
    <property type="match status" value="1"/>
</dbReference>
<evidence type="ECO:0000259" key="5">
    <source>
        <dbReference type="PROSITE" id="PS51123"/>
    </source>
</evidence>
<feature type="signal peptide" evidence="4">
    <location>
        <begin position="1"/>
        <end position="34"/>
    </location>
</feature>
<dbReference type="InterPro" id="IPR006690">
    <property type="entry name" value="OMPA-like_CS"/>
</dbReference>
<dbReference type="InterPro" id="IPR036737">
    <property type="entry name" value="OmpA-like_sf"/>
</dbReference>
<dbReference type="PRINTS" id="PR01021">
    <property type="entry name" value="OMPADOMAIN"/>
</dbReference>
<gene>
    <name evidence="6" type="ORF">BGI27_08365</name>
    <name evidence="7" type="ORF">CGU29_08015</name>
</gene>
<dbReference type="SUPFAM" id="SSF103088">
    <property type="entry name" value="OmpA-like"/>
    <property type="match status" value="1"/>
</dbReference>
<evidence type="ECO:0000313" key="6">
    <source>
        <dbReference type="EMBL" id="KAF7599365.1"/>
    </source>
</evidence>
<evidence type="ECO:0000256" key="3">
    <source>
        <dbReference type="PROSITE-ProRule" id="PRU00473"/>
    </source>
</evidence>
<dbReference type="Proteomes" id="UP000216107">
    <property type="component" value="Unassembled WGS sequence"/>
</dbReference>
<dbReference type="EMBL" id="NMRN01000018">
    <property type="protein sequence ID" value="PAS93375.1"/>
    <property type="molecule type" value="Genomic_DNA"/>
</dbReference>
<dbReference type="PROSITE" id="PS01068">
    <property type="entry name" value="OMPA_1"/>
    <property type="match status" value="1"/>
</dbReference>
<feature type="domain" description="OmpA-like" evidence="5">
    <location>
        <begin position="59"/>
        <end position="175"/>
    </location>
</feature>
<comment type="subcellular location">
    <subcellularLocation>
        <location evidence="1">Cell outer membrane</location>
    </subcellularLocation>
</comment>
<dbReference type="Pfam" id="PF00691">
    <property type="entry name" value="OmpA"/>
    <property type="match status" value="1"/>
</dbReference>
<dbReference type="PANTHER" id="PTHR30329">
    <property type="entry name" value="STATOR ELEMENT OF FLAGELLAR MOTOR COMPLEX"/>
    <property type="match status" value="1"/>
</dbReference>
<evidence type="ECO:0000313" key="8">
    <source>
        <dbReference type="Proteomes" id="UP000216107"/>
    </source>
</evidence>
<dbReference type="PRINTS" id="PR01023">
    <property type="entry name" value="NAFLGMOTY"/>
</dbReference>
<dbReference type="Proteomes" id="UP000623509">
    <property type="component" value="Unassembled WGS sequence"/>
</dbReference>
<proteinExistence type="predicted"/>
<accession>A0A272ETE3</accession>
<dbReference type="Gene3D" id="3.30.1330.60">
    <property type="entry name" value="OmpA-like domain"/>
    <property type="match status" value="1"/>
</dbReference>
<evidence type="ECO:0000256" key="2">
    <source>
        <dbReference type="ARBA" id="ARBA00023136"/>
    </source>
</evidence>
<keyword evidence="4" id="KW-0732">Signal</keyword>
<keyword evidence="2 3" id="KW-0472">Membrane</keyword>
<dbReference type="OrthoDB" id="9782229at2"/>
<evidence type="ECO:0000313" key="9">
    <source>
        <dbReference type="Proteomes" id="UP000623509"/>
    </source>
</evidence>
<evidence type="ECO:0000313" key="7">
    <source>
        <dbReference type="EMBL" id="PAS93375.1"/>
    </source>
</evidence>
<sequence length="175" mass="18572">MRSLPTLAGLPARLNLFAGTLLLAALTACQTPPAAPLARASLQERQVAALVRAGFRLTDGGWALDLDSRILFDTDSDHLGARSQATIARIAQTLIEADIDKLSIEGHTDNTGGESYNLRLSQRRAEAVARAIAEQGIPYANIQQSGLGSAHPVADNSNENGRAQNRRVAIIVPIS</sequence>
<dbReference type="RefSeq" id="WP_095524435.1">
    <property type="nucleotide sequence ID" value="NZ_MDUX01000022.1"/>
</dbReference>
<dbReference type="GO" id="GO:0009279">
    <property type="term" value="C:cell outer membrane"/>
    <property type="evidence" value="ECO:0007669"/>
    <property type="project" value="UniProtKB-SubCell"/>
</dbReference>
<reference evidence="6 9" key="1">
    <citation type="submission" date="2016-08" db="EMBL/GenBank/DDBJ databases">
        <title>Candidatus Dactylopiibacterium carminicum genome sequence.</title>
        <authorList>
            <person name="Ramirez-Puebla S.T."/>
            <person name="Ormeno-Orrillo E."/>
            <person name="Vera-Ponce De Leon A."/>
            <person name="Luis L."/>
            <person name="Sanchez-Flores A."/>
            <person name="Monica R."/>
            <person name="Martinez-Romero E."/>
        </authorList>
    </citation>
    <scope>NUCLEOTIDE SEQUENCE [LARGE SCALE GENOMIC DNA]</scope>
    <source>
        <strain evidence="6">END1</strain>
    </source>
</reference>
<feature type="chain" id="PRO_5012628418" evidence="4">
    <location>
        <begin position="35"/>
        <end position="175"/>
    </location>
</feature>
<dbReference type="CDD" id="cd07185">
    <property type="entry name" value="OmpA_C-like"/>
    <property type="match status" value="1"/>
</dbReference>
<dbReference type="InterPro" id="IPR050330">
    <property type="entry name" value="Bact_OuterMem_StrucFunc"/>
</dbReference>
<name>A0A272ETE3_9RHOO</name>
<organism evidence="7 8">
    <name type="scientific">Candidatus Dactylopiibacterium carminicum</name>
    <dbReference type="NCBI Taxonomy" id="857335"/>
    <lineage>
        <taxon>Bacteria</taxon>
        <taxon>Pseudomonadati</taxon>
        <taxon>Pseudomonadota</taxon>
        <taxon>Betaproteobacteria</taxon>
        <taxon>Rhodocyclales</taxon>
        <taxon>Rhodocyclaceae</taxon>
        <taxon>Candidatus Dactylopiibacterium</taxon>
    </lineage>
</organism>
<dbReference type="PROSITE" id="PS51123">
    <property type="entry name" value="OMPA_2"/>
    <property type="match status" value="1"/>
</dbReference>
<dbReference type="PROSITE" id="PS51257">
    <property type="entry name" value="PROKAR_LIPOPROTEIN"/>
    <property type="match status" value="1"/>
</dbReference>
<protein>
    <submittedName>
        <fullName evidence="6">OmpA family protein</fullName>
    </submittedName>
</protein>
<keyword evidence="9" id="KW-1185">Reference proteome</keyword>